<comment type="subcellular location">
    <subcellularLocation>
        <location evidence="1">Plastid</location>
        <location evidence="1">Chloroplast</location>
    </subcellularLocation>
</comment>
<protein>
    <submittedName>
        <fullName evidence="5">Uncharacterized protein</fullName>
    </submittedName>
</protein>
<dbReference type="Gene3D" id="1.10.3460.10">
    <property type="entry name" value="Chlorophyll a/b binding protein domain"/>
    <property type="match status" value="1"/>
</dbReference>
<proteinExistence type="predicted"/>
<dbReference type="InterPro" id="IPR022796">
    <property type="entry name" value="Chloroa_b-bind"/>
</dbReference>
<keyword evidence="4" id="KW-0812">Transmembrane</keyword>
<keyword evidence="4" id="KW-1133">Transmembrane helix</keyword>
<keyword evidence="2" id="KW-0150">Chloroplast</keyword>
<feature type="transmembrane region" description="Helical" evidence="4">
    <location>
        <begin position="68"/>
        <end position="86"/>
    </location>
</feature>
<keyword evidence="3" id="KW-0934">Plastid</keyword>
<dbReference type="EMBL" id="JADXDR010000118">
    <property type="protein sequence ID" value="KAI7838823.1"/>
    <property type="molecule type" value="Genomic_DNA"/>
</dbReference>
<organism evidence="5 6">
    <name type="scientific">Chlorella ohadii</name>
    <dbReference type="NCBI Taxonomy" id="2649997"/>
    <lineage>
        <taxon>Eukaryota</taxon>
        <taxon>Viridiplantae</taxon>
        <taxon>Chlorophyta</taxon>
        <taxon>core chlorophytes</taxon>
        <taxon>Trebouxiophyceae</taxon>
        <taxon>Chlorellales</taxon>
        <taxon>Chlorellaceae</taxon>
        <taxon>Chlorella clade</taxon>
        <taxon>Chlorella</taxon>
    </lineage>
</organism>
<dbReference type="AlphaFoldDB" id="A0AAD5DM57"/>
<keyword evidence="6" id="KW-1185">Reference proteome</keyword>
<evidence type="ECO:0000256" key="2">
    <source>
        <dbReference type="ARBA" id="ARBA00022528"/>
    </source>
</evidence>
<dbReference type="GO" id="GO:0009507">
    <property type="term" value="C:chloroplast"/>
    <property type="evidence" value="ECO:0007669"/>
    <property type="project" value="UniProtKB-SubCell"/>
</dbReference>
<feature type="transmembrane region" description="Helical" evidence="4">
    <location>
        <begin position="121"/>
        <end position="141"/>
    </location>
</feature>
<dbReference type="SUPFAM" id="SSF103511">
    <property type="entry name" value="Chlorophyll a-b binding protein"/>
    <property type="match status" value="1"/>
</dbReference>
<feature type="transmembrane region" description="Helical" evidence="4">
    <location>
        <begin position="35"/>
        <end position="56"/>
    </location>
</feature>
<dbReference type="Proteomes" id="UP001205105">
    <property type="component" value="Unassembled WGS sequence"/>
</dbReference>
<evidence type="ECO:0000313" key="6">
    <source>
        <dbReference type="Proteomes" id="UP001205105"/>
    </source>
</evidence>
<name>A0AAD5DM57_9CHLO</name>
<gene>
    <name evidence="5" type="ORF">COHA_007437</name>
</gene>
<comment type="caution">
    <text evidence="5">The sequence shown here is derived from an EMBL/GenBank/DDBJ whole genome shotgun (WGS) entry which is preliminary data.</text>
</comment>
<reference evidence="5" key="1">
    <citation type="submission" date="2020-11" db="EMBL/GenBank/DDBJ databases">
        <title>Chlorella ohadii genome sequencing and assembly.</title>
        <authorList>
            <person name="Murik O."/>
            <person name="Treves H."/>
            <person name="Kedem I."/>
            <person name="Shotland Y."/>
            <person name="Kaplan A."/>
        </authorList>
    </citation>
    <scope>NUCLEOTIDE SEQUENCE</scope>
    <source>
        <strain evidence="5">1</strain>
    </source>
</reference>
<feature type="transmembrane region" description="Helical" evidence="4">
    <location>
        <begin position="161"/>
        <end position="183"/>
    </location>
</feature>
<evidence type="ECO:0000313" key="5">
    <source>
        <dbReference type="EMBL" id="KAI7838823.1"/>
    </source>
</evidence>
<evidence type="ECO:0000256" key="4">
    <source>
        <dbReference type="SAM" id="Phobius"/>
    </source>
</evidence>
<keyword evidence="4" id="KW-0472">Membrane</keyword>
<evidence type="ECO:0000256" key="3">
    <source>
        <dbReference type="ARBA" id="ARBA00022640"/>
    </source>
</evidence>
<accession>A0AAD5DM57</accession>
<dbReference type="Pfam" id="PF00504">
    <property type="entry name" value="Chloroa_b-bind"/>
    <property type="match status" value="1"/>
</dbReference>
<evidence type="ECO:0000256" key="1">
    <source>
        <dbReference type="ARBA" id="ARBA00004229"/>
    </source>
</evidence>
<sequence>MRVAAQKGSDEDKGFKTSPLVPAFTRRRELTLGRVAALGFAFSLVGELLTGIGPITQLHYETGLSYRVVYLLVGALAAYGLVGAALSPATRDPRNQADVAKRQPANPLQEPRRFLAQNEVLIGRLAMIGFAGACVLEYVWGGEAPLVHLGLVQPATPLVHAPWWAIGLVLLFIANGLGVFSAVGQDDDQAF</sequence>